<dbReference type="InterPro" id="IPR036661">
    <property type="entry name" value="Luciferase-like_sf"/>
</dbReference>
<dbReference type="Pfam" id="PF00296">
    <property type="entry name" value="Bac_luciferase"/>
    <property type="match status" value="1"/>
</dbReference>
<dbReference type="InterPro" id="IPR050766">
    <property type="entry name" value="Bact_Lucif_Oxidored"/>
</dbReference>
<accession>A0ABW0F2X9</accession>
<organism evidence="3 4">
    <name type="scientific">Bosea minatitlanensis</name>
    <dbReference type="NCBI Taxonomy" id="128782"/>
    <lineage>
        <taxon>Bacteria</taxon>
        <taxon>Pseudomonadati</taxon>
        <taxon>Pseudomonadota</taxon>
        <taxon>Alphaproteobacteria</taxon>
        <taxon>Hyphomicrobiales</taxon>
        <taxon>Boseaceae</taxon>
        <taxon>Bosea</taxon>
    </lineage>
</organism>
<dbReference type="InterPro" id="IPR019949">
    <property type="entry name" value="CmoO-like"/>
</dbReference>
<dbReference type="PANTHER" id="PTHR30137">
    <property type="entry name" value="LUCIFERASE-LIKE MONOOXYGENASE"/>
    <property type="match status" value="1"/>
</dbReference>
<comment type="caution">
    <text evidence="3">The sequence shown here is derived from an EMBL/GenBank/DDBJ whole genome shotgun (WGS) entry which is preliminary data.</text>
</comment>
<gene>
    <name evidence="3" type="ORF">ACFPK2_12185</name>
</gene>
<protein>
    <submittedName>
        <fullName evidence="3">LLM class flavin-dependent oxidoreductase</fullName>
        <ecNumber evidence="3">1.-.-.-</ecNumber>
    </submittedName>
</protein>
<dbReference type="SUPFAM" id="SSF51679">
    <property type="entry name" value="Bacterial luciferase-like"/>
    <property type="match status" value="1"/>
</dbReference>
<evidence type="ECO:0000259" key="2">
    <source>
        <dbReference type="Pfam" id="PF00296"/>
    </source>
</evidence>
<dbReference type="GO" id="GO:0016491">
    <property type="term" value="F:oxidoreductase activity"/>
    <property type="evidence" value="ECO:0007669"/>
    <property type="project" value="UniProtKB-KW"/>
</dbReference>
<dbReference type="EMBL" id="JBHSLI010000004">
    <property type="protein sequence ID" value="MFC5293747.1"/>
    <property type="molecule type" value="Genomic_DNA"/>
</dbReference>
<proteinExistence type="predicted"/>
<dbReference type="CDD" id="cd00347">
    <property type="entry name" value="Flavin_utilizing_monoxygenases"/>
    <property type="match status" value="1"/>
</dbReference>
<reference evidence="4" key="1">
    <citation type="journal article" date="2019" name="Int. J. Syst. Evol. Microbiol.">
        <title>The Global Catalogue of Microorganisms (GCM) 10K type strain sequencing project: providing services to taxonomists for standard genome sequencing and annotation.</title>
        <authorList>
            <consortium name="The Broad Institute Genomics Platform"/>
            <consortium name="The Broad Institute Genome Sequencing Center for Infectious Disease"/>
            <person name="Wu L."/>
            <person name="Ma J."/>
        </authorList>
    </citation>
    <scope>NUCLEOTIDE SEQUENCE [LARGE SCALE GENOMIC DNA]</scope>
    <source>
        <strain evidence="4">CGMCC 1.15643</strain>
    </source>
</reference>
<keyword evidence="4" id="KW-1185">Reference proteome</keyword>
<sequence length="335" mass="35926">MVAISVLDLVPVIEGEGPRDALLKSIELARHAEALGFTRYWVAEHHNMVGIASAATAVVIGQLAAATRTMRIGAGGIMLPNHAPLVIAEQFGTLEALFPGRIDLGLGRAPGTDQLTLRALRRNPMSADSFPQDVLELQALFAPSGPNQAVRAVPGEGLQVPLWILGSSLFGAQLAAELGLPYSFASHFAPDALMQALAIYRERFKPSGQLQSSYAMPGINVVAAETDAEARYLATSLQQRFVGMVRGARGKLQPPIDDIEPYWSPAEKAHVSQMLRYAFIGSPETLRRELGAFVAKTGADEIMVTAPIFDHEKRKRSYEIVAGLAPELGKARGAA</sequence>
<name>A0ABW0F2X9_9HYPH</name>
<evidence type="ECO:0000313" key="3">
    <source>
        <dbReference type="EMBL" id="MFC5293747.1"/>
    </source>
</evidence>
<dbReference type="PANTHER" id="PTHR30137:SF6">
    <property type="entry name" value="LUCIFERASE-LIKE MONOOXYGENASE"/>
    <property type="match status" value="1"/>
</dbReference>
<dbReference type="Gene3D" id="3.20.20.30">
    <property type="entry name" value="Luciferase-like domain"/>
    <property type="match status" value="1"/>
</dbReference>
<comment type="similarity">
    <text evidence="1">To bacterial alkanal monooxygenase alpha and beta chains.</text>
</comment>
<dbReference type="EC" id="1.-.-.-" evidence="3"/>
<dbReference type="RefSeq" id="WP_158446837.1">
    <property type="nucleotide sequence ID" value="NZ_JAOAOS010000004.1"/>
</dbReference>
<dbReference type="Proteomes" id="UP001595976">
    <property type="component" value="Unassembled WGS sequence"/>
</dbReference>
<keyword evidence="3" id="KW-0560">Oxidoreductase</keyword>
<dbReference type="NCBIfam" id="TIGR03558">
    <property type="entry name" value="oxido_grp_1"/>
    <property type="match status" value="1"/>
</dbReference>
<evidence type="ECO:0000313" key="4">
    <source>
        <dbReference type="Proteomes" id="UP001595976"/>
    </source>
</evidence>
<dbReference type="InterPro" id="IPR011251">
    <property type="entry name" value="Luciferase-like_dom"/>
</dbReference>
<evidence type="ECO:0000256" key="1">
    <source>
        <dbReference type="ARBA" id="ARBA00007789"/>
    </source>
</evidence>
<feature type="domain" description="Luciferase-like" evidence="2">
    <location>
        <begin position="25"/>
        <end position="300"/>
    </location>
</feature>